<protein>
    <submittedName>
        <fullName evidence="2">AAA ATPase domain-containing protein</fullName>
    </submittedName>
</protein>
<accession>A0A7Z7BA33</accession>
<evidence type="ECO:0000313" key="2">
    <source>
        <dbReference type="EMBL" id="SDI38483.1"/>
    </source>
</evidence>
<dbReference type="Gene3D" id="3.40.50.300">
    <property type="entry name" value="P-loop containing nucleotide triphosphate hydrolases"/>
    <property type="match status" value="1"/>
</dbReference>
<evidence type="ECO:0000313" key="3">
    <source>
        <dbReference type="Proteomes" id="UP000198900"/>
    </source>
</evidence>
<gene>
    <name evidence="2" type="ORF">SAMN04487926_11612</name>
</gene>
<name>A0A7Z7BA33_9BURK</name>
<feature type="domain" description="Orc1-like AAA ATPase" evidence="1">
    <location>
        <begin position="171"/>
        <end position="318"/>
    </location>
</feature>
<dbReference type="RefSeq" id="WP_091782774.1">
    <property type="nucleotide sequence ID" value="NZ_FNDI01000016.1"/>
</dbReference>
<dbReference type="InterPro" id="IPR027417">
    <property type="entry name" value="P-loop_NTPase"/>
</dbReference>
<evidence type="ECO:0000259" key="1">
    <source>
        <dbReference type="Pfam" id="PF13191"/>
    </source>
</evidence>
<reference evidence="2" key="1">
    <citation type="submission" date="2016-10" db="EMBL/GenBank/DDBJ databases">
        <authorList>
            <person name="Varghese N."/>
            <person name="Submissions S."/>
        </authorList>
    </citation>
    <scope>NUCLEOTIDE SEQUENCE [LARGE SCALE GENOMIC DNA]</scope>
    <source>
        <strain evidence="2">YR281</strain>
    </source>
</reference>
<proteinExistence type="predicted"/>
<dbReference type="AlphaFoldDB" id="A0A7Z7BA33"/>
<keyword evidence="3" id="KW-1185">Reference proteome</keyword>
<organism evidence="2 3">
    <name type="scientific">Paraburkholderia steynii</name>
    <dbReference type="NCBI Taxonomy" id="1245441"/>
    <lineage>
        <taxon>Bacteria</taxon>
        <taxon>Pseudomonadati</taxon>
        <taxon>Pseudomonadota</taxon>
        <taxon>Betaproteobacteria</taxon>
        <taxon>Burkholderiales</taxon>
        <taxon>Burkholderiaceae</taxon>
        <taxon>Paraburkholderia</taxon>
    </lineage>
</organism>
<dbReference type="SUPFAM" id="SSF52540">
    <property type="entry name" value="P-loop containing nucleoside triphosphate hydrolases"/>
    <property type="match status" value="1"/>
</dbReference>
<dbReference type="Proteomes" id="UP000198900">
    <property type="component" value="Unassembled WGS sequence"/>
</dbReference>
<comment type="caution">
    <text evidence="2">The sequence shown here is derived from an EMBL/GenBank/DDBJ whole genome shotgun (WGS) entry which is preliminary data.</text>
</comment>
<dbReference type="InterPro" id="IPR041664">
    <property type="entry name" value="AAA_16"/>
</dbReference>
<sequence>MNPDDSALDPARLFAALSGPFAPKQALQPLASADNVNRLVMAATRLAEVCDTNPVGGSDRWLMRAPARHSLLKSLDSSQLADAIEQRRKSAPDAETADLLAILLDEPPLARADIQAIIDAPSDRAMLERVIVALDRAGDVAPAKDLVQAARSALAEFYRAGNRRRVVERGFFGRENESAQIADWLSRPVDAAPATCLFVTGGPGIGKSTLLAESVRRHYDAHRPLILRLDFDRSGLDVQDQLGLTMEAARQLAEQLGAAGSDLLDARLDAGHVYDFTAKTQLSLRQILPEQLAMELGKTVAASGRLVLVVLDTLEVLRGRGETHPGTLFRWLDTLVFRGVKPMVVLAAGRGDALDSLRQIGTSGFGSAAVGNQPERVKRLELHGLEDNAALALLAGLGAPPDLRHELLELAQGNPLKLRLAAEVARRAGVEHLPKRKRGREVDAAFLYRMLLSRIEDPDLRRLAHPGLIVRRINAELVRKVLAPTLGLGSITEERANELLIQLATHHWLVEQDPGAPGFLKHRSDMRMLLLPLLYRSSPKQSSRIDAAALRWFAALPQPWAQIEAVYHQLQLTRVGRAVSSVPVQIASQFDDETLGELPSAAADLVRLTRGERTSQFRGPQAIPSAAGGGDAGIARELLAVIQRQDWREGAYLVRSVMDTGGLDVRSEAADAIRTFLWRSGQWADARSWLDERDRFNDSDEDLAGLPDSLALARLEMRAEFDPEGMRRRWPAWRQMLHRLEPAAVSATDSCARHGALALLLATSPEPFYFSQTNTRESNPAAAANEHWGGVPGNEAKRAFELGLEKLRRVAPDAMHTGTPLFGLVLATHTPYSIFADNLSVMEGHSELRDTVASSVETISTANALYGDRQLTFVPPESGSQIGALASLGVFAEWVEALAYVRRDDDLKLIGRAAERWRRTMAGDWSIGRRRGEWRRLPSLDETLRERLRDLSDEPNSTYRARNQLDIWARALRADNLIPRLGRRLRGMLSEASRSAAELNALDVVTRRLLARGVPAAFAPPLAVLIVHHEL</sequence>
<dbReference type="Pfam" id="PF13191">
    <property type="entry name" value="AAA_16"/>
    <property type="match status" value="1"/>
</dbReference>
<dbReference type="EMBL" id="FNDI01000016">
    <property type="protein sequence ID" value="SDI38483.1"/>
    <property type="molecule type" value="Genomic_DNA"/>
</dbReference>